<reference evidence="1 2" key="1">
    <citation type="submission" date="2014-05" db="EMBL/GenBank/DDBJ databases">
        <title>De novo Genome Sequence of Spirocheata sp.</title>
        <authorList>
            <person name="Shivani Y."/>
            <person name="Subhash Y."/>
            <person name="Tushar L."/>
            <person name="Sasikala C."/>
            <person name="Ramana C.V."/>
        </authorList>
    </citation>
    <scope>NUCLEOTIDE SEQUENCE [LARGE SCALE GENOMIC DNA]</scope>
    <source>
        <strain evidence="1 2">JC230</strain>
    </source>
</reference>
<name>A0A098QSK6_9SPIO</name>
<dbReference type="eggNOG" id="ENOG5030XMY">
    <property type="taxonomic scope" value="Bacteria"/>
</dbReference>
<gene>
    <name evidence="1" type="ORF">DC28_15130</name>
</gene>
<comment type="caution">
    <text evidence="1">The sequence shown here is derived from an EMBL/GenBank/DDBJ whole genome shotgun (WGS) entry which is preliminary data.</text>
</comment>
<dbReference type="RefSeq" id="WP_037550343.1">
    <property type="nucleotide sequence ID" value="NZ_JNUP01000072.1"/>
</dbReference>
<proteinExistence type="predicted"/>
<dbReference type="OrthoDB" id="195321at2"/>
<evidence type="ECO:0000313" key="2">
    <source>
        <dbReference type="Proteomes" id="UP000029692"/>
    </source>
</evidence>
<protein>
    <submittedName>
        <fullName evidence="1">Uncharacterized protein</fullName>
    </submittedName>
</protein>
<organism evidence="1 2">
    <name type="scientific">Spirochaeta lutea</name>
    <dbReference type="NCBI Taxonomy" id="1480694"/>
    <lineage>
        <taxon>Bacteria</taxon>
        <taxon>Pseudomonadati</taxon>
        <taxon>Spirochaetota</taxon>
        <taxon>Spirochaetia</taxon>
        <taxon>Spirochaetales</taxon>
        <taxon>Spirochaetaceae</taxon>
        <taxon>Spirochaeta</taxon>
    </lineage>
</organism>
<dbReference type="AlphaFoldDB" id="A0A098QSK6"/>
<dbReference type="EMBL" id="JNUP01000072">
    <property type="protein sequence ID" value="KGE70815.1"/>
    <property type="molecule type" value="Genomic_DNA"/>
</dbReference>
<sequence length="80" mass="8982">MRLTARVDRVHRSASRLNPGDEITITYEHYRPPRGWSGPRPIPVLAKGAGYPAYLSWDSEANLYRPAARGWSFETAPSSP</sequence>
<accession>A0A098QSK6</accession>
<evidence type="ECO:0000313" key="1">
    <source>
        <dbReference type="EMBL" id="KGE70815.1"/>
    </source>
</evidence>
<dbReference type="Proteomes" id="UP000029692">
    <property type="component" value="Unassembled WGS sequence"/>
</dbReference>
<keyword evidence="2" id="KW-1185">Reference proteome</keyword>